<evidence type="ECO:0000256" key="1">
    <source>
        <dbReference type="SAM" id="MobiDB-lite"/>
    </source>
</evidence>
<reference evidence="2" key="1">
    <citation type="submission" date="2013-11" db="EMBL/GenBank/DDBJ databases">
        <title>The Genome Sequence of Phytophthora parasitica CHvinca01.</title>
        <authorList>
            <consortium name="The Broad Institute Genomics Platform"/>
            <person name="Russ C."/>
            <person name="Tyler B."/>
            <person name="Panabieres F."/>
            <person name="Shan W."/>
            <person name="Tripathy S."/>
            <person name="Grunwald N."/>
            <person name="Machado M."/>
            <person name="Johnson C.S."/>
            <person name="Arredondo F."/>
            <person name="Hong C."/>
            <person name="Coffey M."/>
            <person name="Young S.K."/>
            <person name="Zeng Q."/>
            <person name="Gargeya S."/>
            <person name="Fitzgerald M."/>
            <person name="Abouelleil A."/>
            <person name="Alvarado L."/>
            <person name="Chapman S.B."/>
            <person name="Gainer-Dewar J."/>
            <person name="Goldberg J."/>
            <person name="Griggs A."/>
            <person name="Gujja S."/>
            <person name="Hansen M."/>
            <person name="Howarth C."/>
            <person name="Imamovic A."/>
            <person name="Ireland A."/>
            <person name="Larimer J."/>
            <person name="McCowan C."/>
            <person name="Murphy C."/>
            <person name="Pearson M."/>
            <person name="Poon T.W."/>
            <person name="Priest M."/>
            <person name="Roberts A."/>
            <person name="Saif S."/>
            <person name="Shea T."/>
            <person name="Sykes S."/>
            <person name="Wortman J."/>
            <person name="Nusbaum C."/>
            <person name="Birren B."/>
        </authorList>
    </citation>
    <scope>NUCLEOTIDE SEQUENCE [LARGE SCALE GENOMIC DNA]</scope>
    <source>
        <strain evidence="2">CHvinca01</strain>
    </source>
</reference>
<accession>W2K5U9</accession>
<dbReference type="EMBL" id="KI696712">
    <property type="protein sequence ID" value="ETM30872.1"/>
    <property type="molecule type" value="Genomic_DNA"/>
</dbReference>
<proteinExistence type="predicted"/>
<name>W2K5U9_PHYNI</name>
<dbReference type="AlphaFoldDB" id="W2K5U9"/>
<protein>
    <submittedName>
        <fullName evidence="2">Uncharacterized protein</fullName>
    </submittedName>
</protein>
<evidence type="ECO:0000313" key="2">
    <source>
        <dbReference type="EMBL" id="ETL79775.1"/>
    </source>
</evidence>
<dbReference type="Proteomes" id="UP000054532">
    <property type="component" value="Unassembled WGS sequence"/>
</dbReference>
<gene>
    <name evidence="3" type="ORF">L914_21453</name>
    <name evidence="2" type="ORF">L917_19659</name>
</gene>
<organism evidence="2">
    <name type="scientific">Phytophthora nicotianae</name>
    <name type="common">Potato buckeye rot agent</name>
    <name type="synonym">Phytophthora parasitica</name>
    <dbReference type="NCBI Taxonomy" id="4792"/>
    <lineage>
        <taxon>Eukaryota</taxon>
        <taxon>Sar</taxon>
        <taxon>Stramenopiles</taxon>
        <taxon>Oomycota</taxon>
        <taxon>Peronosporomycetes</taxon>
        <taxon>Peronosporales</taxon>
        <taxon>Peronosporaceae</taxon>
        <taxon>Phytophthora</taxon>
    </lineage>
</organism>
<evidence type="ECO:0000313" key="3">
    <source>
        <dbReference type="EMBL" id="ETM30872.1"/>
    </source>
</evidence>
<reference evidence="3" key="2">
    <citation type="submission" date="2013-11" db="EMBL/GenBank/DDBJ databases">
        <title>The Genome Sequence of Phytophthora parasitica IAC_01/95.</title>
        <authorList>
            <consortium name="The Broad Institute Genomics Platform"/>
            <person name="Russ C."/>
            <person name="Tyler B."/>
            <person name="Panabieres F."/>
            <person name="Shan W."/>
            <person name="Tripathy S."/>
            <person name="Grunwald N."/>
            <person name="Machado M."/>
            <person name="Johnson C.S."/>
            <person name="Arredondo F."/>
            <person name="Hong C."/>
            <person name="Coffey M."/>
            <person name="Young S.K."/>
            <person name="Zeng Q."/>
            <person name="Gargeya S."/>
            <person name="Fitzgerald M."/>
            <person name="Abouelleil A."/>
            <person name="Alvarado L."/>
            <person name="Chapman S.B."/>
            <person name="Gainer-Dewar J."/>
            <person name="Goldberg J."/>
            <person name="Griggs A."/>
            <person name="Gujja S."/>
            <person name="Hansen M."/>
            <person name="Howarth C."/>
            <person name="Imamovic A."/>
            <person name="Ireland A."/>
            <person name="Larimer J."/>
            <person name="McCowan C."/>
            <person name="Murphy C."/>
            <person name="Pearson M."/>
            <person name="Poon T.W."/>
            <person name="Priest M."/>
            <person name="Roberts A."/>
            <person name="Saif S."/>
            <person name="Shea T."/>
            <person name="Sykes S."/>
            <person name="Wortman J."/>
            <person name="Nusbaum C."/>
            <person name="Birren B."/>
        </authorList>
    </citation>
    <scope>NUCLEOTIDE SEQUENCE [LARGE SCALE GENOMIC DNA]</scope>
    <source>
        <strain evidence="3">IAC_01/95</strain>
    </source>
</reference>
<dbReference type="EMBL" id="KI682925">
    <property type="protein sequence ID" value="ETL79775.1"/>
    <property type="molecule type" value="Genomic_DNA"/>
</dbReference>
<sequence>MEYINTRGYYFRTGWPPHCRVFLFCFKIPGLHYMPTPMTTNPKRNENNNNKLVWQHPQASARHGC</sequence>
<dbReference type="Proteomes" id="UP000054423">
    <property type="component" value="Unassembled WGS sequence"/>
</dbReference>
<feature type="region of interest" description="Disordered" evidence="1">
    <location>
        <begin position="39"/>
        <end position="65"/>
    </location>
</feature>